<evidence type="ECO:0000313" key="3">
    <source>
        <dbReference type="EMBL" id="OTP16073.1"/>
    </source>
</evidence>
<dbReference type="Pfam" id="PF17965">
    <property type="entry name" value="MucBP_2"/>
    <property type="match status" value="1"/>
</dbReference>
<organism evidence="3">
    <name type="scientific">Candidatus Enterococcus clewellii</name>
    <dbReference type="NCBI Taxonomy" id="1834193"/>
    <lineage>
        <taxon>Bacteria</taxon>
        <taxon>Bacillati</taxon>
        <taxon>Bacillota</taxon>
        <taxon>Bacilli</taxon>
        <taxon>Lactobacillales</taxon>
        <taxon>Enterococcaceae</taxon>
        <taxon>Enterococcus</taxon>
    </lineage>
</organism>
<accession>A0A242K7J0</accession>
<reference evidence="4" key="3">
    <citation type="submission" date="2024-03" db="EMBL/GenBank/DDBJ databases">
        <title>The Genome Sequence of Enterococcus sp. DIV0242b.</title>
        <authorList>
            <consortium name="The Broad Institute Genomics Platform"/>
            <consortium name="The Broad Institute Microbial Omics Core"/>
            <consortium name="The Broad Institute Genomic Center for Infectious Diseases"/>
            <person name="Earl A."/>
            <person name="Manson A."/>
            <person name="Gilmore M."/>
            <person name="Schwartman J."/>
            <person name="Shea T."/>
            <person name="Abouelleil A."/>
            <person name="Cao P."/>
            <person name="Chapman S."/>
            <person name="Cusick C."/>
            <person name="Young S."/>
            <person name="Neafsey D."/>
            <person name="Nusbaum C."/>
            <person name="Birren B."/>
        </authorList>
    </citation>
    <scope>NUCLEOTIDE SEQUENCE</scope>
    <source>
        <strain evidence="4">9E7_DIV0242</strain>
    </source>
</reference>
<dbReference type="InterPro" id="IPR041558">
    <property type="entry name" value="MucBP_2"/>
</dbReference>
<reference evidence="4" key="2">
    <citation type="submission" date="2017-05" db="EMBL/GenBank/DDBJ databases">
        <authorList>
            <consortium name="The Broad Institute Genomics Platform"/>
            <consortium name="The Broad Institute Genomic Center for Infectious Diseases"/>
            <person name="Earl A."/>
            <person name="Manson A."/>
            <person name="Schwartman J."/>
            <person name="Gilmore M."/>
            <person name="Abouelleil A."/>
            <person name="Cao P."/>
            <person name="Chapman S."/>
            <person name="Cusick C."/>
            <person name="Shea T."/>
            <person name="Young S."/>
            <person name="Neafsey D."/>
            <person name="Nusbaum C."/>
            <person name="Birren B."/>
        </authorList>
    </citation>
    <scope>NUCLEOTIDE SEQUENCE</scope>
    <source>
        <strain evidence="4">9E7_DIV0242</strain>
    </source>
</reference>
<protein>
    <submittedName>
        <fullName evidence="3">Uncharacterized protein</fullName>
    </submittedName>
</protein>
<dbReference type="InterPro" id="IPR027994">
    <property type="entry name" value="WxL_dom"/>
</dbReference>
<dbReference type="EMBL" id="NGMM01000003">
    <property type="protein sequence ID" value="OTP16073.1"/>
    <property type="molecule type" value="Genomic_DNA"/>
</dbReference>
<evidence type="ECO:0000259" key="1">
    <source>
        <dbReference type="Pfam" id="PF13731"/>
    </source>
</evidence>
<evidence type="ECO:0000313" key="4">
    <source>
        <dbReference type="EMBL" id="WYJ92393.1"/>
    </source>
</evidence>
<dbReference type="Proteomes" id="UP000195141">
    <property type="component" value="Chromosome"/>
</dbReference>
<dbReference type="AlphaFoldDB" id="A0A242K7J0"/>
<dbReference type="Pfam" id="PF13731">
    <property type="entry name" value="WxL"/>
    <property type="match status" value="1"/>
</dbReference>
<sequence length="948" mass="104061">MKQNNKKLAIGLALVGLIGLSYSYFNNYSMVKAAPLSPADYIDFGPTTTPGAHILRGNSTDIDGNIVELPGEYGTIFKINPDTSYEVSGNQDYINVGDVKKSNGTIAKTKYYRFKPFSSSLPENEKPTVKIKNAGVFQGKTIDLKLVIDSVDLTGAEGEYFNFIAVHPEDAELTPTQMNYPVSDSYAKTWAELFLFLGSGNRNTGSTMNPLYDLYIQGNSAEYHYEFYYSDDNTKIDDFKGVWNFGNINRQKAVSVEHSDMTDFSDVYIREYDSSASPVNYIGVKKDYKNNVATPNFVEFGAAGSAAFTPNSKISKLIGGDNIDMGVQYRHTSRGPMAIVYDSNSLVRIAPSRPIVFGEKNSTAHGQSGYKDLRYTIRQATSPNTYDNGIDNRNDAFEIQSEVPDYYDIHKDSVKVYQYPSGVEATSLFNIETTGNTVRIIARDPKSDEFDGEVFDVKVVAKPNATFNLPANKTLYGYMESGDLNGYMTNFEMGGPKTKVVYSYATKKNVALESLEIEGQTKSQVRYDGIPSANARENITYPVGINWVTEFGTDLDNRTKIEADLIKDIAVDTENFPHDEITSIKLDSTRLPDTSTERDVVVYVILTTAQGVEATVPVTITLEQGNADLTVRFVDETDNDITGFGPVILTGTIGETANLTNEPEVTDVLAALTAAGYDIVANGKPANETAVAFEEGGSTVKYILAKAKSTITVEFYYVSKQGVETAIQEVAPVVLNNKEVATSVDLTLETSVMDAISTIVNTGRFTLLNTGRPSDETAVVVERTNKTVKYIFTGQLKLESVPTLDFRKQAITATDAVKVDNPSLIDNENYTAADNVDHKDKLIVSDYRSVANGWTLSVKLLSPLLPDEANPNTAYVLADAIRYDTGSEEVIITEDLRDIVSETHEGQYDVSSTWTPAGKGFKLELPAGAVNKMGKYKATMQYVLANTP</sequence>
<proteinExistence type="predicted"/>
<feature type="domain" description="Mucin binding" evidence="2">
    <location>
        <begin position="629"/>
        <end position="697"/>
    </location>
</feature>
<feature type="domain" description="WxL" evidence="1">
    <location>
        <begin position="782"/>
        <end position="948"/>
    </location>
</feature>
<dbReference type="EMBL" id="CP147247">
    <property type="protein sequence ID" value="WYJ92393.1"/>
    <property type="molecule type" value="Genomic_DNA"/>
</dbReference>
<dbReference type="RefSeq" id="WP_086349337.1">
    <property type="nucleotide sequence ID" value="NZ_CP147247.1"/>
</dbReference>
<dbReference type="Gene3D" id="3.10.20.320">
    <property type="entry name" value="Putative peptidoglycan bound protein (lpxtg motif)"/>
    <property type="match status" value="1"/>
</dbReference>
<dbReference type="OrthoDB" id="2157712at2"/>
<evidence type="ECO:0000313" key="5">
    <source>
        <dbReference type="Proteomes" id="UP000195141"/>
    </source>
</evidence>
<gene>
    <name evidence="3" type="ORF">A5888_002287</name>
    <name evidence="4" type="ORF">A5888_004166</name>
</gene>
<evidence type="ECO:0000259" key="2">
    <source>
        <dbReference type="Pfam" id="PF17965"/>
    </source>
</evidence>
<name>A0A242K7J0_9ENTE</name>
<keyword evidence="5" id="KW-1185">Reference proteome</keyword>
<reference evidence="3" key="1">
    <citation type="submission" date="2017-05" db="EMBL/GenBank/DDBJ databases">
        <title>The Genome Sequence of Enterococcus sp. 9E7_DIV0242.</title>
        <authorList>
            <consortium name="The Broad Institute Genomics Platform"/>
            <consortium name="The Broad Institute Genomic Center for Infectious Diseases"/>
            <person name="Earl A."/>
            <person name="Manson A."/>
            <person name="Schwartman J."/>
            <person name="Gilmore M."/>
            <person name="Abouelleil A."/>
            <person name="Cao P."/>
            <person name="Chapman S."/>
            <person name="Cusick C."/>
            <person name="Shea T."/>
            <person name="Young S."/>
            <person name="Neafsey D."/>
            <person name="Nusbaum C."/>
            <person name="Birren B."/>
        </authorList>
    </citation>
    <scope>NUCLEOTIDE SEQUENCE [LARGE SCALE GENOMIC DNA]</scope>
    <source>
        <strain evidence="3">9E7_DIV0242</strain>
    </source>
</reference>